<evidence type="ECO:0000256" key="4">
    <source>
        <dbReference type="PROSITE-ProRule" id="PRU00464"/>
    </source>
</evidence>
<evidence type="ECO:0000256" key="2">
    <source>
        <dbReference type="PIRSR" id="PIRSR639383-1"/>
    </source>
</evidence>
<keyword evidence="1" id="KW-0547">Nucleotide-binding</keyword>
<sequence>MKTLWTPWRMEHVLGRAPKVQGCLFEPPGDSSRDRAHLLLYRDRNVVVLLNRFPYANGHLLLAPRRHVADITDLDREENSALMEMLQDCCLILRNHLRPDGLNIGCNLGQAAGAGIADHLHFHIIPRWEGDHNFLTVTAEIRTIPQHIDQTFDLLVPDFQNLLSTRMS</sequence>
<dbReference type="Proteomes" id="UP001063350">
    <property type="component" value="Chromosome"/>
</dbReference>
<evidence type="ECO:0000256" key="1">
    <source>
        <dbReference type="ARBA" id="ARBA00022741"/>
    </source>
</evidence>
<organism evidence="6 7">
    <name type="scientific">Desulfolithobacter dissulfuricans</name>
    <dbReference type="NCBI Taxonomy" id="2795293"/>
    <lineage>
        <taxon>Bacteria</taxon>
        <taxon>Pseudomonadati</taxon>
        <taxon>Thermodesulfobacteriota</taxon>
        <taxon>Desulfobulbia</taxon>
        <taxon>Desulfobulbales</taxon>
        <taxon>Desulfobulbaceae</taxon>
        <taxon>Desulfolithobacter</taxon>
    </lineage>
</organism>
<dbReference type="Pfam" id="PF01230">
    <property type="entry name" value="HIT"/>
    <property type="match status" value="1"/>
</dbReference>
<keyword evidence="6" id="KW-0378">Hydrolase</keyword>
<dbReference type="EMBL" id="AP024233">
    <property type="protein sequence ID" value="BCO10120.1"/>
    <property type="molecule type" value="Genomic_DNA"/>
</dbReference>
<dbReference type="InterPro" id="IPR052908">
    <property type="entry name" value="AP-4-A_phosphorylase"/>
</dbReference>
<dbReference type="KEGG" id="ddu:GF1_24960"/>
<evidence type="ECO:0000313" key="6">
    <source>
        <dbReference type="EMBL" id="BCO10120.1"/>
    </source>
</evidence>
<feature type="short sequence motif" description="Histidine triad motif" evidence="4">
    <location>
        <begin position="119"/>
        <end position="123"/>
    </location>
</feature>
<dbReference type="PROSITE" id="PS51084">
    <property type="entry name" value="HIT_2"/>
    <property type="match status" value="1"/>
</dbReference>
<keyword evidence="7" id="KW-1185">Reference proteome</keyword>
<name>A0A915XJB6_9BACT</name>
<dbReference type="AlphaFoldDB" id="A0A915XJB6"/>
<dbReference type="PANTHER" id="PTHR42997:SF1">
    <property type="entry name" value="AP-4-A PHOSPHORYLASE"/>
    <property type="match status" value="1"/>
</dbReference>
<evidence type="ECO:0000256" key="3">
    <source>
        <dbReference type="PIRSR" id="PIRSR639383-2"/>
    </source>
</evidence>
<dbReference type="RefSeq" id="WP_267926857.1">
    <property type="nucleotide sequence ID" value="NZ_AP024233.1"/>
</dbReference>
<feature type="binding site" evidence="3">
    <location>
        <position position="123"/>
    </location>
    <ligand>
        <name>substrate</name>
    </ligand>
</feature>
<feature type="binding site" evidence="3">
    <location>
        <position position="51"/>
    </location>
    <ligand>
        <name>substrate</name>
    </ligand>
</feature>
<evidence type="ECO:0000313" key="7">
    <source>
        <dbReference type="Proteomes" id="UP001063350"/>
    </source>
</evidence>
<dbReference type="Gene3D" id="3.30.428.10">
    <property type="entry name" value="HIT-like"/>
    <property type="match status" value="1"/>
</dbReference>
<reference evidence="6" key="1">
    <citation type="submission" date="2020-12" db="EMBL/GenBank/DDBJ databases">
        <title>Desulfobium dissulfuricans gen. nov., sp. nov., a novel mesophilic, sulfate-reducing bacterium isolated from a deep-sea hydrothermal vent.</title>
        <authorList>
            <person name="Hashimoto Y."/>
            <person name="Tame A."/>
            <person name="Sawayama S."/>
            <person name="Miyazaki J."/>
            <person name="Takai K."/>
            <person name="Nakagawa S."/>
        </authorList>
    </citation>
    <scope>NUCLEOTIDE SEQUENCE</scope>
    <source>
        <strain evidence="6">GF1</strain>
    </source>
</reference>
<protein>
    <submittedName>
        <fullName evidence="6">Hydrolase</fullName>
    </submittedName>
</protein>
<accession>A0A915XJB6</accession>
<feature type="active site" description="Tele-AMP-histidine intermediate" evidence="2">
    <location>
        <position position="121"/>
    </location>
</feature>
<dbReference type="InterPro" id="IPR036265">
    <property type="entry name" value="HIT-like_sf"/>
</dbReference>
<gene>
    <name evidence="6" type="ORF">GF1_24960</name>
</gene>
<dbReference type="InterPro" id="IPR039383">
    <property type="entry name" value="FHIT"/>
</dbReference>
<feature type="domain" description="HIT" evidence="5">
    <location>
        <begin position="26"/>
        <end position="134"/>
    </location>
</feature>
<dbReference type="GO" id="GO:0016787">
    <property type="term" value="F:hydrolase activity"/>
    <property type="evidence" value="ECO:0007669"/>
    <property type="project" value="UniProtKB-KW"/>
</dbReference>
<dbReference type="PANTHER" id="PTHR42997">
    <property type="entry name" value="HIT FAMILY HYDROLASE"/>
    <property type="match status" value="1"/>
</dbReference>
<evidence type="ECO:0000259" key="5">
    <source>
        <dbReference type="PROSITE" id="PS51084"/>
    </source>
</evidence>
<dbReference type="InterPro" id="IPR011146">
    <property type="entry name" value="HIT-like"/>
</dbReference>
<dbReference type="GO" id="GO:0000166">
    <property type="term" value="F:nucleotide binding"/>
    <property type="evidence" value="ECO:0007669"/>
    <property type="project" value="UniProtKB-KW"/>
</dbReference>
<dbReference type="CDD" id="cd01275">
    <property type="entry name" value="FHIT"/>
    <property type="match status" value="1"/>
</dbReference>
<dbReference type="SUPFAM" id="SSF54197">
    <property type="entry name" value="HIT-like"/>
    <property type="match status" value="1"/>
</dbReference>
<proteinExistence type="predicted"/>